<dbReference type="AlphaFoldDB" id="A0A099GKT4"/>
<dbReference type="RefSeq" id="WP_036708282.1">
    <property type="nucleotide sequence ID" value="NZ_JRKQ01000021.1"/>
</dbReference>
<dbReference type="Gene3D" id="1.25.40.10">
    <property type="entry name" value="Tetratricopeptide repeat domain"/>
    <property type="match status" value="1"/>
</dbReference>
<feature type="domain" description="DUF4236" evidence="1">
    <location>
        <begin position="3"/>
        <end position="56"/>
    </location>
</feature>
<gene>
    <name evidence="2" type="ORF">IX56_06305</name>
</gene>
<evidence type="ECO:0000313" key="2">
    <source>
        <dbReference type="EMBL" id="KGJ22743.1"/>
    </source>
</evidence>
<dbReference type="SUPFAM" id="SSF48452">
    <property type="entry name" value="TPR-like"/>
    <property type="match status" value="2"/>
</dbReference>
<reference evidence="2 3" key="2">
    <citation type="submission" date="2014-10" db="EMBL/GenBank/DDBJ databases">
        <title>Paracoccus sanguinis sp. nov., isolated from clinical specimens of New York State patients.</title>
        <authorList>
            <person name="Mingle L.A."/>
            <person name="Cole J.A."/>
            <person name="Lapierre P."/>
            <person name="Musser K.A."/>
        </authorList>
    </citation>
    <scope>NUCLEOTIDE SEQUENCE [LARGE SCALE GENOMIC DNA]</scope>
    <source>
        <strain evidence="2 3">5503</strain>
    </source>
</reference>
<protein>
    <recommendedName>
        <fullName evidence="1">DUF4236 domain-containing protein</fullName>
    </recommendedName>
</protein>
<dbReference type="InterPro" id="IPR025330">
    <property type="entry name" value="DUF4236"/>
</dbReference>
<evidence type="ECO:0000259" key="1">
    <source>
        <dbReference type="Pfam" id="PF14020"/>
    </source>
</evidence>
<dbReference type="EMBL" id="JRKQ01000021">
    <property type="protein sequence ID" value="KGJ22743.1"/>
    <property type="molecule type" value="Genomic_DNA"/>
</dbReference>
<sequence length="338" mass="37352">MSFRFWRRIRIAPGVTLNLSKTTASLSFGPRGAKYTVSPRGNRVTAGLPGTGLFYTVHEPRRPSAANAPRVVQRDRLKLGFFQRLFTPADERALVDGLKALNAGDEGAALAEFEKATSLPDAAWMAGMLRLRREEFAPARRHLEAALGGLDRLGSLLEKYGVAAQVTFPVTPEVDAHARPRERGTRLALVEIAQLTGDRTAAMRHVEQLLAIEPSDPVVLLSFAELTLEGDADRAQLERVVALSAGITNETPVETALLLYRGRALARLGLADAAIDVFTIALRRRKDRADTLLRQLRFERALLYDQVGHKAQARRELERVYAEDPGFEDVRERLGLGE</sequence>
<dbReference type="Proteomes" id="UP000029858">
    <property type="component" value="Unassembled WGS sequence"/>
</dbReference>
<organism evidence="2 3">
    <name type="scientific">Paracoccus sanguinis</name>
    <dbReference type="NCBI Taxonomy" id="1545044"/>
    <lineage>
        <taxon>Bacteria</taxon>
        <taxon>Pseudomonadati</taxon>
        <taxon>Pseudomonadota</taxon>
        <taxon>Alphaproteobacteria</taxon>
        <taxon>Rhodobacterales</taxon>
        <taxon>Paracoccaceae</taxon>
        <taxon>Paracoccus</taxon>
    </lineage>
</organism>
<proteinExistence type="predicted"/>
<comment type="caution">
    <text evidence="2">The sequence shown here is derived from an EMBL/GenBank/DDBJ whole genome shotgun (WGS) entry which is preliminary data.</text>
</comment>
<reference evidence="2 3" key="1">
    <citation type="submission" date="2014-09" db="EMBL/GenBank/DDBJ databases">
        <authorList>
            <person name="McGinnis J.M."/>
            <person name="Wolfgang W.J."/>
        </authorList>
    </citation>
    <scope>NUCLEOTIDE SEQUENCE [LARGE SCALE GENOMIC DNA]</scope>
    <source>
        <strain evidence="2 3">5503</strain>
    </source>
</reference>
<evidence type="ECO:0000313" key="3">
    <source>
        <dbReference type="Proteomes" id="UP000029858"/>
    </source>
</evidence>
<dbReference type="Pfam" id="PF14020">
    <property type="entry name" value="DUF4236"/>
    <property type="match status" value="1"/>
</dbReference>
<accession>A0A099GKT4</accession>
<dbReference type="InterPro" id="IPR011990">
    <property type="entry name" value="TPR-like_helical_dom_sf"/>
</dbReference>
<name>A0A099GKT4_9RHOB</name>